<organism evidence="2 3">
    <name type="scientific">Mycolicibacter algericus</name>
    <name type="common">Mycobacterium algericum</name>
    <dbReference type="NCBI Taxonomy" id="1288388"/>
    <lineage>
        <taxon>Bacteria</taxon>
        <taxon>Bacillati</taxon>
        <taxon>Actinomycetota</taxon>
        <taxon>Actinomycetes</taxon>
        <taxon>Mycobacteriales</taxon>
        <taxon>Mycobacteriaceae</taxon>
        <taxon>Mycolicibacter</taxon>
    </lineage>
</organism>
<dbReference type="InterPro" id="IPR001387">
    <property type="entry name" value="Cro/C1-type_HTH"/>
</dbReference>
<evidence type="ECO:0000259" key="1">
    <source>
        <dbReference type="PROSITE" id="PS50943"/>
    </source>
</evidence>
<sequence length="183" mass="19083">MSARIGAAIRAAREQQHVSALRLSELTRALGAPVHRNALAKLEAGERDITLPELVAIAAALGTVPTALAVPVIAPGVEVLPGVDAPAATPPVEVLPGRSMPAVAALGWFTGRGPDNPAGVTRHPTAVWELERALELIDADRRLAAHRALFANESDPAVVEQHRGLIDTLQNRRDELAAALGGA</sequence>
<feature type="domain" description="HTH cro/C1-type" evidence="1">
    <location>
        <begin position="34"/>
        <end position="68"/>
    </location>
</feature>
<dbReference type="Proteomes" id="UP000465305">
    <property type="component" value="Unassembled WGS sequence"/>
</dbReference>
<evidence type="ECO:0000313" key="3">
    <source>
        <dbReference type="Proteomes" id="UP000465305"/>
    </source>
</evidence>
<protein>
    <recommendedName>
        <fullName evidence="1">HTH cro/C1-type domain-containing protein</fullName>
    </recommendedName>
</protein>
<gene>
    <name evidence="2" type="ORF">MALGJ_12390</name>
</gene>
<evidence type="ECO:0000313" key="2">
    <source>
        <dbReference type="EMBL" id="GFG84563.1"/>
    </source>
</evidence>
<dbReference type="InterPro" id="IPR010982">
    <property type="entry name" value="Lambda_DNA-bd_dom_sf"/>
</dbReference>
<dbReference type="Gene3D" id="1.10.260.40">
    <property type="entry name" value="lambda repressor-like DNA-binding domains"/>
    <property type="match status" value="1"/>
</dbReference>
<accession>A0A7I9Y7W1</accession>
<dbReference type="CDD" id="cd00093">
    <property type="entry name" value="HTH_XRE"/>
    <property type="match status" value="1"/>
</dbReference>
<reference evidence="2 3" key="1">
    <citation type="journal article" date="2019" name="Emerg. Microbes Infect.">
        <title>Comprehensive subspecies identification of 175 nontuberculous mycobacteria species based on 7547 genomic profiles.</title>
        <authorList>
            <person name="Matsumoto Y."/>
            <person name="Kinjo T."/>
            <person name="Motooka D."/>
            <person name="Nabeya D."/>
            <person name="Jung N."/>
            <person name="Uechi K."/>
            <person name="Horii T."/>
            <person name="Iida T."/>
            <person name="Fujita J."/>
            <person name="Nakamura S."/>
        </authorList>
    </citation>
    <scope>NUCLEOTIDE SEQUENCE [LARGE SCALE GENOMIC DNA]</scope>
    <source>
        <strain evidence="2 3">JCM 30723</strain>
    </source>
</reference>
<dbReference type="PROSITE" id="PS50943">
    <property type="entry name" value="HTH_CROC1"/>
    <property type="match status" value="1"/>
</dbReference>
<dbReference type="EMBL" id="BLKY01000001">
    <property type="protein sequence ID" value="GFG84563.1"/>
    <property type="molecule type" value="Genomic_DNA"/>
</dbReference>
<comment type="caution">
    <text evidence="2">The sequence shown here is derived from an EMBL/GenBank/DDBJ whole genome shotgun (WGS) entry which is preliminary data.</text>
</comment>
<dbReference type="SMART" id="SM00530">
    <property type="entry name" value="HTH_XRE"/>
    <property type="match status" value="1"/>
</dbReference>
<dbReference type="Pfam" id="PF01381">
    <property type="entry name" value="HTH_3"/>
    <property type="match status" value="1"/>
</dbReference>
<proteinExistence type="predicted"/>
<name>A0A7I9Y7W1_MYCAL</name>
<dbReference type="GO" id="GO:0003677">
    <property type="term" value="F:DNA binding"/>
    <property type="evidence" value="ECO:0007669"/>
    <property type="project" value="InterPro"/>
</dbReference>
<dbReference type="SUPFAM" id="SSF47413">
    <property type="entry name" value="lambda repressor-like DNA-binding domains"/>
    <property type="match status" value="1"/>
</dbReference>
<dbReference type="AlphaFoldDB" id="A0A7I9Y7W1"/>